<organism evidence="5 6">
    <name type="scientific">Lodderomyces elongisporus (strain ATCC 11503 / CBS 2605 / JCM 1781 / NBRC 1676 / NRRL YB-4239)</name>
    <name type="common">Yeast</name>
    <name type="synonym">Saccharomyces elongisporus</name>
    <dbReference type="NCBI Taxonomy" id="379508"/>
    <lineage>
        <taxon>Eukaryota</taxon>
        <taxon>Fungi</taxon>
        <taxon>Dikarya</taxon>
        <taxon>Ascomycota</taxon>
        <taxon>Saccharomycotina</taxon>
        <taxon>Pichiomycetes</taxon>
        <taxon>Debaryomycetaceae</taxon>
        <taxon>Candida/Lodderomyces clade</taxon>
        <taxon>Lodderomyces</taxon>
    </lineage>
</organism>
<dbReference type="InParanoid" id="A5E5A4"/>
<dbReference type="HOGENOM" id="CLU_877363_0_0_1"/>
<evidence type="ECO:0000256" key="1">
    <source>
        <dbReference type="ARBA" id="ARBA00004123"/>
    </source>
</evidence>
<evidence type="ECO:0000313" key="6">
    <source>
        <dbReference type="Proteomes" id="UP000001996"/>
    </source>
</evidence>
<dbReference type="OrthoDB" id="332390at2759"/>
<name>A5E5A4_LODEL</name>
<dbReference type="GO" id="GO:0005634">
    <property type="term" value="C:nucleus"/>
    <property type="evidence" value="ECO:0007669"/>
    <property type="project" value="UniProtKB-SubCell"/>
</dbReference>
<feature type="compositionally biased region" description="Basic residues" evidence="3">
    <location>
        <begin position="229"/>
        <end position="242"/>
    </location>
</feature>
<feature type="compositionally biased region" description="Low complexity" evidence="3">
    <location>
        <begin position="11"/>
        <end position="23"/>
    </location>
</feature>
<comment type="subcellular location">
    <subcellularLocation>
        <location evidence="1">Nucleus</location>
    </subcellularLocation>
</comment>
<sequence>MTQPSLPPTVPTTRTTNSTTGSTGINKSGDSTADSTITTITSTSTNKNRTKQLDYDALPLQFKQAASSIGLEFNDKHISHKDSVDEHIVDNEGLVLVPLAKISSIQRKFIEEYQDPILNGDSWRYYDDPEDIVKLLSWLNPWGKRESSLRKELMTVKHAIISSMQARKKALFINTPSPQEQELLTQINLLKNRLSELESEAIKKEADEQAAGNKSISPDGERDDSNGIARRRAIRPRSRRGKDKLTITPDSTTEEVVKYGDINDINTKIKLLQSELKEAKEEDEINRVTEWVNSRALELFNKSLYEGGDKPKRTKRK</sequence>
<dbReference type="Pfam" id="PF15613">
    <property type="entry name" value="WSD"/>
    <property type="match status" value="1"/>
</dbReference>
<evidence type="ECO:0000256" key="3">
    <source>
        <dbReference type="SAM" id="MobiDB-lite"/>
    </source>
</evidence>
<dbReference type="GO" id="GO:0000781">
    <property type="term" value="C:chromosome, telomeric region"/>
    <property type="evidence" value="ECO:0007669"/>
    <property type="project" value="GOC"/>
</dbReference>
<evidence type="ECO:0000313" key="5">
    <source>
        <dbReference type="EMBL" id="EDK46612.1"/>
    </source>
</evidence>
<dbReference type="OMA" id="WINSTTR"/>
<feature type="compositionally biased region" description="Pro residues" evidence="3">
    <location>
        <begin position="1"/>
        <end position="10"/>
    </location>
</feature>
<dbReference type="EMBL" id="CH981530">
    <property type="protein sequence ID" value="EDK46612.1"/>
    <property type="molecule type" value="Genomic_DNA"/>
</dbReference>
<dbReference type="InterPro" id="IPR028941">
    <property type="entry name" value="WHIM2_dom"/>
</dbReference>
<dbReference type="PANTHER" id="PTHR32075:SF6">
    <property type="entry name" value="ISWI CHROMATIN-REMODELING COMPLEX SUBUNIT YPL216W-RELATED"/>
    <property type="match status" value="1"/>
</dbReference>
<feature type="domain" description="WHIM2" evidence="4">
    <location>
        <begin position="109"/>
        <end position="155"/>
    </location>
</feature>
<evidence type="ECO:0000259" key="4">
    <source>
        <dbReference type="Pfam" id="PF15613"/>
    </source>
</evidence>
<dbReference type="STRING" id="379508.A5E5A4"/>
<reference evidence="5 6" key="1">
    <citation type="journal article" date="2009" name="Nature">
        <title>Evolution of pathogenicity and sexual reproduction in eight Candida genomes.</title>
        <authorList>
            <person name="Butler G."/>
            <person name="Rasmussen M.D."/>
            <person name="Lin M.F."/>
            <person name="Santos M.A."/>
            <person name="Sakthikumar S."/>
            <person name="Munro C.A."/>
            <person name="Rheinbay E."/>
            <person name="Grabherr M."/>
            <person name="Forche A."/>
            <person name="Reedy J.L."/>
            <person name="Agrafioti I."/>
            <person name="Arnaud M.B."/>
            <person name="Bates S."/>
            <person name="Brown A.J."/>
            <person name="Brunke S."/>
            <person name="Costanzo M.C."/>
            <person name="Fitzpatrick D.A."/>
            <person name="de Groot P.W."/>
            <person name="Harris D."/>
            <person name="Hoyer L.L."/>
            <person name="Hube B."/>
            <person name="Klis F.M."/>
            <person name="Kodira C."/>
            <person name="Lennard N."/>
            <person name="Logue M.E."/>
            <person name="Martin R."/>
            <person name="Neiman A.M."/>
            <person name="Nikolaou E."/>
            <person name="Quail M.A."/>
            <person name="Quinn J."/>
            <person name="Santos M.C."/>
            <person name="Schmitzberger F.F."/>
            <person name="Sherlock G."/>
            <person name="Shah P."/>
            <person name="Silverstein K.A."/>
            <person name="Skrzypek M.S."/>
            <person name="Soll D."/>
            <person name="Staggs R."/>
            <person name="Stansfield I."/>
            <person name="Stumpf M.P."/>
            <person name="Sudbery P.E."/>
            <person name="Srikantha T."/>
            <person name="Zeng Q."/>
            <person name="Berman J."/>
            <person name="Berriman M."/>
            <person name="Heitman J."/>
            <person name="Gow N.A."/>
            <person name="Lorenz M.C."/>
            <person name="Birren B.W."/>
            <person name="Kellis M."/>
            <person name="Cuomo C.A."/>
        </authorList>
    </citation>
    <scope>NUCLEOTIDE SEQUENCE [LARGE SCALE GENOMIC DNA]</scope>
    <source>
        <strain evidence="6">ATCC 11503 / BCRC 21390 / CBS 2605 / JCM 1781 / NBRC 1676 / NRRL YB-4239</strain>
    </source>
</reference>
<evidence type="ECO:0000256" key="2">
    <source>
        <dbReference type="ARBA" id="ARBA00023242"/>
    </source>
</evidence>
<feature type="region of interest" description="Disordered" evidence="3">
    <location>
        <begin position="1"/>
        <end position="36"/>
    </location>
</feature>
<proteinExistence type="predicted"/>
<dbReference type="PANTHER" id="PTHR32075">
    <property type="entry name" value="ISWI CHROMATIN-REMODELING COMPLEX SUBUNIT YPL216W-RELATED"/>
    <property type="match status" value="1"/>
</dbReference>
<accession>A5E5A4</accession>
<feature type="region of interest" description="Disordered" evidence="3">
    <location>
        <begin position="203"/>
        <end position="247"/>
    </location>
</feature>
<dbReference type="GO" id="GO:0031509">
    <property type="term" value="P:subtelomeric heterochromatin formation"/>
    <property type="evidence" value="ECO:0007669"/>
    <property type="project" value="TreeGrafter"/>
</dbReference>
<dbReference type="eggNOG" id="KOG1245">
    <property type="taxonomic scope" value="Eukaryota"/>
</dbReference>
<keyword evidence="2" id="KW-0539">Nucleus</keyword>
<gene>
    <name evidence="5" type="ORF">LELG_04793</name>
</gene>
<dbReference type="VEuPathDB" id="FungiDB:LELG_04793"/>
<keyword evidence="6" id="KW-1185">Reference proteome</keyword>
<dbReference type="AlphaFoldDB" id="A5E5A4"/>
<protein>
    <recommendedName>
        <fullName evidence="4">WHIM2 domain-containing protein</fullName>
    </recommendedName>
</protein>
<dbReference type="Proteomes" id="UP000001996">
    <property type="component" value="Unassembled WGS sequence"/>
</dbReference>